<reference evidence="3" key="1">
    <citation type="submission" date="2018-06" db="EMBL/GenBank/DDBJ databases">
        <authorList>
            <person name="Martinez Ocampo F."/>
            <person name="Quiroz Castaneda R.E."/>
            <person name="Rojas Lopez X."/>
        </authorList>
    </citation>
    <scope>NUCLEOTIDE SEQUENCE [LARGE SCALE GENOMIC DNA]</scope>
    <source>
        <strain evidence="3">INIFAP02</strain>
    </source>
</reference>
<evidence type="ECO:0000256" key="1">
    <source>
        <dbReference type="SAM" id="MobiDB-lite"/>
    </source>
</evidence>
<dbReference type="EMBL" id="QKVO01000011">
    <property type="protein sequence ID" value="RAO94908.1"/>
    <property type="molecule type" value="Genomic_DNA"/>
</dbReference>
<evidence type="ECO:0000313" key="3">
    <source>
        <dbReference type="Proteomes" id="UP000249762"/>
    </source>
</evidence>
<feature type="non-terminal residue" evidence="2">
    <location>
        <position position="1"/>
    </location>
</feature>
<accession>A0A328PPL1</accession>
<proteinExistence type="predicted"/>
<dbReference type="Proteomes" id="UP000249762">
    <property type="component" value="Unassembled WGS sequence"/>
</dbReference>
<feature type="region of interest" description="Disordered" evidence="1">
    <location>
        <begin position="15"/>
        <end position="63"/>
    </location>
</feature>
<gene>
    <name evidence="2" type="ORF">DNK47_02445</name>
</gene>
<protein>
    <submittedName>
        <fullName evidence="2">Uncharacterized protein</fullName>
    </submittedName>
</protein>
<feature type="compositionally biased region" description="Low complexity" evidence="1">
    <location>
        <begin position="15"/>
        <end position="39"/>
    </location>
</feature>
<organism evidence="2 3">
    <name type="scientific">Mycoplasma wenyonii</name>
    <dbReference type="NCBI Taxonomy" id="65123"/>
    <lineage>
        <taxon>Bacteria</taxon>
        <taxon>Bacillati</taxon>
        <taxon>Mycoplasmatota</taxon>
        <taxon>Mollicutes</taxon>
        <taxon>Mycoplasmataceae</taxon>
        <taxon>Mycoplasma</taxon>
    </lineage>
</organism>
<keyword evidence="3" id="KW-1185">Reference proteome</keyword>
<dbReference type="AlphaFoldDB" id="A0A328PPL1"/>
<evidence type="ECO:0000313" key="2">
    <source>
        <dbReference type="EMBL" id="RAO94908.1"/>
    </source>
</evidence>
<sequence>GSAPWLLRQFNLGNSSSAGVTVSSSPSPLTPSSEPVSPTHTTSEQPSGVPEEAPSLSLPPVTKNEENCTLKKDLEDLEDALWSTGISDFDPFIKVVCTNTNKNTSSPIPTQWEGLFPNSLLKNRTELTYEKKFEIKTQTESLGETNKYKTTFSGSHFYDDVVGEWTKNDPFEGEKEMAEMIIVSSRSSSEKIYLLLKK</sequence>
<name>A0A328PPL1_9MOLU</name>
<comment type="caution">
    <text evidence="2">The sequence shown here is derived from an EMBL/GenBank/DDBJ whole genome shotgun (WGS) entry which is preliminary data.</text>
</comment>